<gene>
    <name evidence="2" type="ORF">NPIL_651871</name>
</gene>
<reference evidence="2" key="1">
    <citation type="submission" date="2020-08" db="EMBL/GenBank/DDBJ databases">
        <title>Multicomponent nature underlies the extraordinary mechanical properties of spider dragline silk.</title>
        <authorList>
            <person name="Kono N."/>
            <person name="Nakamura H."/>
            <person name="Mori M."/>
            <person name="Yoshida Y."/>
            <person name="Ohtoshi R."/>
            <person name="Malay A.D."/>
            <person name="Moran D.A.P."/>
            <person name="Tomita M."/>
            <person name="Numata K."/>
            <person name="Arakawa K."/>
        </authorList>
    </citation>
    <scope>NUCLEOTIDE SEQUENCE</scope>
</reference>
<evidence type="ECO:0000313" key="3">
    <source>
        <dbReference type="Proteomes" id="UP000887013"/>
    </source>
</evidence>
<evidence type="ECO:0000313" key="2">
    <source>
        <dbReference type="EMBL" id="GFT58478.1"/>
    </source>
</evidence>
<accession>A0A8X6P9R4</accession>
<keyword evidence="3" id="KW-1185">Reference proteome</keyword>
<feature type="compositionally biased region" description="Basic residues" evidence="1">
    <location>
        <begin position="82"/>
        <end position="93"/>
    </location>
</feature>
<protein>
    <submittedName>
        <fullName evidence="2">Uncharacterized protein</fullName>
    </submittedName>
</protein>
<dbReference type="EMBL" id="BMAW01113717">
    <property type="protein sequence ID" value="GFT58478.1"/>
    <property type="molecule type" value="Genomic_DNA"/>
</dbReference>
<comment type="caution">
    <text evidence="2">The sequence shown here is derived from an EMBL/GenBank/DDBJ whole genome shotgun (WGS) entry which is preliminary data.</text>
</comment>
<organism evidence="2 3">
    <name type="scientific">Nephila pilipes</name>
    <name type="common">Giant wood spider</name>
    <name type="synonym">Nephila maculata</name>
    <dbReference type="NCBI Taxonomy" id="299642"/>
    <lineage>
        <taxon>Eukaryota</taxon>
        <taxon>Metazoa</taxon>
        <taxon>Ecdysozoa</taxon>
        <taxon>Arthropoda</taxon>
        <taxon>Chelicerata</taxon>
        <taxon>Arachnida</taxon>
        <taxon>Araneae</taxon>
        <taxon>Araneomorphae</taxon>
        <taxon>Entelegynae</taxon>
        <taxon>Araneoidea</taxon>
        <taxon>Nephilidae</taxon>
        <taxon>Nephila</taxon>
    </lineage>
</organism>
<evidence type="ECO:0000256" key="1">
    <source>
        <dbReference type="SAM" id="MobiDB-lite"/>
    </source>
</evidence>
<name>A0A8X6P9R4_NEPPI</name>
<dbReference type="AlphaFoldDB" id="A0A8X6P9R4"/>
<sequence length="149" mass="17097">MFQINLSLHHQEVDKLPNTATLFSDSPSSFSSQRTHRIEKRFIRVPPTSEPAVQSPSDLISILFQADQSSLPAVGVYGHWKKRAYNKNKRNNTKKNEKEKPGNNHPISPLPLGNDIIRVQEVQTDDKMRQPIRCDPDMNVKTVVTWSFY</sequence>
<dbReference type="Proteomes" id="UP000887013">
    <property type="component" value="Unassembled WGS sequence"/>
</dbReference>
<proteinExistence type="predicted"/>
<feature type="region of interest" description="Disordered" evidence="1">
    <location>
        <begin position="82"/>
        <end position="112"/>
    </location>
</feature>